<dbReference type="Proteomes" id="UP001515500">
    <property type="component" value="Chromosome 2"/>
</dbReference>
<proteinExistence type="predicted"/>
<evidence type="ECO:0000259" key="6">
    <source>
        <dbReference type="PROSITE" id="PS51746"/>
    </source>
</evidence>
<evidence type="ECO:0000313" key="7">
    <source>
        <dbReference type="Proteomes" id="UP001515500"/>
    </source>
</evidence>
<dbReference type="InterPro" id="IPR015655">
    <property type="entry name" value="PP2C"/>
</dbReference>
<comment type="catalytic activity">
    <reaction evidence="5">
        <text>O-phospho-L-threonyl-[protein] + H2O = L-threonyl-[protein] + phosphate</text>
        <dbReference type="Rhea" id="RHEA:47004"/>
        <dbReference type="Rhea" id="RHEA-COMP:11060"/>
        <dbReference type="Rhea" id="RHEA-COMP:11605"/>
        <dbReference type="ChEBI" id="CHEBI:15377"/>
        <dbReference type="ChEBI" id="CHEBI:30013"/>
        <dbReference type="ChEBI" id="CHEBI:43474"/>
        <dbReference type="ChEBI" id="CHEBI:61977"/>
        <dbReference type="EC" id="3.1.3.16"/>
    </reaction>
</comment>
<evidence type="ECO:0000256" key="3">
    <source>
        <dbReference type="ARBA" id="ARBA00022912"/>
    </source>
</evidence>
<dbReference type="AlphaFoldDB" id="A0AB40CB71"/>
<name>A0AB40CB71_DIOCR</name>
<feature type="domain" description="PPM-type phosphatase" evidence="6">
    <location>
        <begin position="1"/>
        <end position="104"/>
    </location>
</feature>
<comment type="catalytic activity">
    <reaction evidence="4">
        <text>O-phospho-L-seryl-[protein] + H2O = L-seryl-[protein] + phosphate</text>
        <dbReference type="Rhea" id="RHEA:20629"/>
        <dbReference type="Rhea" id="RHEA-COMP:9863"/>
        <dbReference type="Rhea" id="RHEA-COMP:11604"/>
        <dbReference type="ChEBI" id="CHEBI:15377"/>
        <dbReference type="ChEBI" id="CHEBI:29999"/>
        <dbReference type="ChEBI" id="CHEBI:43474"/>
        <dbReference type="ChEBI" id="CHEBI:83421"/>
        <dbReference type="EC" id="3.1.3.16"/>
    </reaction>
</comment>
<dbReference type="GO" id="GO:0004722">
    <property type="term" value="F:protein serine/threonine phosphatase activity"/>
    <property type="evidence" value="ECO:0007669"/>
    <property type="project" value="UniProtKB-EC"/>
</dbReference>
<evidence type="ECO:0000256" key="1">
    <source>
        <dbReference type="ARBA" id="ARBA00013081"/>
    </source>
</evidence>
<accession>A0AB40CB71</accession>
<dbReference type="InterPro" id="IPR036457">
    <property type="entry name" value="PPM-type-like_dom_sf"/>
</dbReference>
<dbReference type="Gene3D" id="3.60.40.10">
    <property type="entry name" value="PPM-type phosphatase domain"/>
    <property type="match status" value="1"/>
</dbReference>
<reference evidence="8" key="1">
    <citation type="submission" date="2025-08" db="UniProtKB">
        <authorList>
            <consortium name="RefSeq"/>
        </authorList>
    </citation>
    <scope>IDENTIFICATION</scope>
</reference>
<dbReference type="EC" id="3.1.3.16" evidence="1"/>
<dbReference type="RefSeq" id="XP_039136363.1">
    <property type="nucleotide sequence ID" value="XM_039280429.1"/>
</dbReference>
<evidence type="ECO:0000256" key="5">
    <source>
        <dbReference type="ARBA" id="ARBA00048336"/>
    </source>
</evidence>
<organism evidence="7 8">
    <name type="scientific">Dioscorea cayennensis subsp. rotundata</name>
    <name type="common">White Guinea yam</name>
    <name type="synonym">Dioscorea rotundata</name>
    <dbReference type="NCBI Taxonomy" id="55577"/>
    <lineage>
        <taxon>Eukaryota</taxon>
        <taxon>Viridiplantae</taxon>
        <taxon>Streptophyta</taxon>
        <taxon>Embryophyta</taxon>
        <taxon>Tracheophyta</taxon>
        <taxon>Spermatophyta</taxon>
        <taxon>Magnoliopsida</taxon>
        <taxon>Liliopsida</taxon>
        <taxon>Dioscoreales</taxon>
        <taxon>Dioscoreaceae</taxon>
        <taxon>Dioscorea</taxon>
    </lineage>
</organism>
<gene>
    <name evidence="8" type="primary">LOC120273725</name>
</gene>
<dbReference type="PANTHER" id="PTHR13832">
    <property type="entry name" value="PROTEIN PHOSPHATASE 2C"/>
    <property type="match status" value="1"/>
</dbReference>
<sequence>MGAWMKGEDVYLMSVGDSHAVLTHKNEERWELGMISEEAIVKEVDDNGNHCLSALQLTLDHSASVQEEVHRIRNGHPDDCLAIVNDRVKGSLKITRAFGVGFLK</sequence>
<evidence type="ECO:0000313" key="8">
    <source>
        <dbReference type="RefSeq" id="XP_039136363.1"/>
    </source>
</evidence>
<keyword evidence="7" id="KW-1185">Reference proteome</keyword>
<dbReference type="SUPFAM" id="SSF81606">
    <property type="entry name" value="PP2C-like"/>
    <property type="match status" value="1"/>
</dbReference>
<evidence type="ECO:0000256" key="4">
    <source>
        <dbReference type="ARBA" id="ARBA00047761"/>
    </source>
</evidence>
<dbReference type="Pfam" id="PF00481">
    <property type="entry name" value="PP2C"/>
    <property type="match status" value="1"/>
</dbReference>
<dbReference type="PANTHER" id="PTHR13832:SF228">
    <property type="entry name" value="PROTEIN PHOSPHATASE 2C 23-RELATED"/>
    <property type="match status" value="1"/>
</dbReference>
<dbReference type="GeneID" id="120273725"/>
<keyword evidence="3" id="KW-0904">Protein phosphatase</keyword>
<dbReference type="InterPro" id="IPR001932">
    <property type="entry name" value="PPM-type_phosphatase-like_dom"/>
</dbReference>
<protein>
    <recommendedName>
        <fullName evidence="1">protein-serine/threonine phosphatase</fullName>
        <ecNumber evidence="1">3.1.3.16</ecNumber>
    </recommendedName>
</protein>
<evidence type="ECO:0000256" key="2">
    <source>
        <dbReference type="ARBA" id="ARBA00022801"/>
    </source>
</evidence>
<dbReference type="PROSITE" id="PS51746">
    <property type="entry name" value="PPM_2"/>
    <property type="match status" value="1"/>
</dbReference>
<keyword evidence="2" id="KW-0378">Hydrolase</keyword>